<dbReference type="InterPro" id="IPR002104">
    <property type="entry name" value="Integrase_catalytic"/>
</dbReference>
<dbReference type="Proteomes" id="UP000249886">
    <property type="component" value="Unassembled WGS sequence"/>
</dbReference>
<dbReference type="AlphaFoldDB" id="A0A6H9XUH7"/>
<protein>
    <recommendedName>
        <fullName evidence="9">Tyrosine recombinase XerC</fullName>
    </recommendedName>
</protein>
<dbReference type="SUPFAM" id="SSF47823">
    <property type="entry name" value="lambda integrase-like, N-terminal domain"/>
    <property type="match status" value="1"/>
</dbReference>
<dbReference type="GO" id="GO:0006313">
    <property type="term" value="P:DNA transposition"/>
    <property type="evidence" value="ECO:0007669"/>
    <property type="project" value="UniProtKB-UniRule"/>
</dbReference>
<dbReference type="GeneID" id="84574162"/>
<evidence type="ECO:0000256" key="6">
    <source>
        <dbReference type="ARBA" id="ARBA00023125"/>
    </source>
</evidence>
<dbReference type="InterPro" id="IPR050090">
    <property type="entry name" value="Tyrosine_recombinase_XerCD"/>
</dbReference>
<keyword evidence="4 9" id="KW-0159">Chromosome partition</keyword>
<dbReference type="Pfam" id="PF02899">
    <property type="entry name" value="Phage_int_SAM_1"/>
    <property type="match status" value="1"/>
</dbReference>
<feature type="active site" evidence="9">
    <location>
        <position position="277"/>
    </location>
</feature>
<feature type="region of interest" description="Disordered" evidence="10">
    <location>
        <begin position="1"/>
        <end position="34"/>
    </location>
</feature>
<evidence type="ECO:0000256" key="8">
    <source>
        <dbReference type="ARBA" id="ARBA00023306"/>
    </source>
</evidence>
<feature type="active site" evidence="9">
    <location>
        <position position="205"/>
    </location>
</feature>
<accession>A0A6H9XUH7</accession>
<dbReference type="PANTHER" id="PTHR30349:SF77">
    <property type="entry name" value="TYROSINE RECOMBINASE XERC"/>
    <property type="match status" value="1"/>
</dbReference>
<keyword evidence="5 9" id="KW-0229">DNA integration</keyword>
<evidence type="ECO:0000256" key="10">
    <source>
        <dbReference type="SAM" id="MobiDB-lite"/>
    </source>
</evidence>
<keyword evidence="3 9" id="KW-0132">Cell division</keyword>
<name>A0A6H9XUH7_9CORY</name>
<dbReference type="PROSITE" id="PS51898">
    <property type="entry name" value="TYR_RECOMBINASE"/>
    <property type="match status" value="1"/>
</dbReference>
<keyword evidence="6 9" id="KW-0238">DNA-binding</keyword>
<comment type="caution">
    <text evidence="11">The sequence shown here is derived from an EMBL/GenBank/DDBJ whole genome shotgun (WGS) entry which is preliminary data.</text>
</comment>
<evidence type="ECO:0000256" key="9">
    <source>
        <dbReference type="HAMAP-Rule" id="MF_01808"/>
    </source>
</evidence>
<feature type="active site" evidence="9">
    <location>
        <position position="280"/>
    </location>
</feature>
<dbReference type="HAMAP" id="MF_01808">
    <property type="entry name" value="Recomb_XerC_XerD"/>
    <property type="match status" value="1"/>
</dbReference>
<dbReference type="InterPro" id="IPR011010">
    <property type="entry name" value="DNA_brk_join_enz"/>
</dbReference>
<dbReference type="EMBL" id="UARK01000023">
    <property type="protein sequence ID" value="SPW30852.1"/>
    <property type="molecule type" value="Genomic_DNA"/>
</dbReference>
<comment type="subcellular location">
    <subcellularLocation>
        <location evidence="1 9">Cytoplasm</location>
    </subcellularLocation>
</comment>
<gene>
    <name evidence="9 11" type="primary">xerC</name>
    <name evidence="11" type="ORF">NCTC10254_01961</name>
</gene>
<dbReference type="InterPro" id="IPR044068">
    <property type="entry name" value="CB"/>
</dbReference>
<dbReference type="GO" id="GO:0051301">
    <property type="term" value="P:cell division"/>
    <property type="evidence" value="ECO:0007669"/>
    <property type="project" value="UniProtKB-KW"/>
</dbReference>
<dbReference type="PROSITE" id="PS51900">
    <property type="entry name" value="CB"/>
    <property type="match status" value="1"/>
</dbReference>
<dbReference type="GO" id="GO:0007059">
    <property type="term" value="P:chromosome segregation"/>
    <property type="evidence" value="ECO:0007669"/>
    <property type="project" value="UniProtKB-UniRule"/>
</dbReference>
<dbReference type="Gene3D" id="1.10.443.10">
    <property type="entry name" value="Intergrase catalytic core"/>
    <property type="match status" value="1"/>
</dbReference>
<proteinExistence type="inferred from homology"/>
<feature type="active site" description="O-(3'-phospho-DNA)-tyrosine intermediate" evidence="9">
    <location>
        <position position="312"/>
    </location>
</feature>
<reference evidence="11 12" key="1">
    <citation type="submission" date="2018-06" db="EMBL/GenBank/DDBJ databases">
        <authorList>
            <consortium name="Pathogen Informatics"/>
            <person name="Doyle S."/>
        </authorList>
    </citation>
    <scope>NUCLEOTIDE SEQUENCE [LARGE SCALE GENOMIC DNA]</scope>
    <source>
        <strain evidence="11 12">NCTC10254</strain>
    </source>
</reference>
<evidence type="ECO:0000313" key="11">
    <source>
        <dbReference type="EMBL" id="SPW30852.1"/>
    </source>
</evidence>
<dbReference type="InterPro" id="IPR023009">
    <property type="entry name" value="Tyrosine_recombinase_XerC/XerD"/>
</dbReference>
<dbReference type="CDD" id="cd00798">
    <property type="entry name" value="INT_XerDC_C"/>
    <property type="match status" value="1"/>
</dbReference>
<feature type="active site" evidence="9">
    <location>
        <position position="181"/>
    </location>
</feature>
<dbReference type="GO" id="GO:0009037">
    <property type="term" value="F:tyrosine-based site-specific recombinase activity"/>
    <property type="evidence" value="ECO:0007669"/>
    <property type="project" value="UniProtKB-UniRule"/>
</dbReference>
<dbReference type="Pfam" id="PF00589">
    <property type="entry name" value="Phage_integrase"/>
    <property type="match status" value="1"/>
</dbReference>
<dbReference type="RefSeq" id="WP_005526468.1">
    <property type="nucleotide sequence ID" value="NZ_CP050134.2"/>
</dbReference>
<evidence type="ECO:0000256" key="7">
    <source>
        <dbReference type="ARBA" id="ARBA00023172"/>
    </source>
</evidence>
<comment type="similarity">
    <text evidence="9">Belongs to the 'phage' integrase family. XerC subfamily.</text>
</comment>
<dbReference type="InterPro" id="IPR013762">
    <property type="entry name" value="Integrase-like_cat_sf"/>
</dbReference>
<evidence type="ECO:0000256" key="2">
    <source>
        <dbReference type="ARBA" id="ARBA00022490"/>
    </source>
</evidence>
<comment type="function">
    <text evidence="9">Site-specific tyrosine recombinase, which acts by catalyzing the cutting and rejoining of the recombining DNA molecules. The XerC-XerD complex is essential to convert dimers of the bacterial chromosome into monomers to permit their segregation at cell division. It also contributes to the segregational stability of plasmids.</text>
</comment>
<dbReference type="PANTHER" id="PTHR30349">
    <property type="entry name" value="PHAGE INTEGRASE-RELATED"/>
    <property type="match status" value="1"/>
</dbReference>
<comment type="subunit">
    <text evidence="9">Forms a cyclic heterotetrameric complex composed of two molecules of XerC and two molecules of XerD.</text>
</comment>
<dbReference type="InterPro" id="IPR004107">
    <property type="entry name" value="Integrase_SAM-like_N"/>
</dbReference>
<evidence type="ECO:0000256" key="5">
    <source>
        <dbReference type="ARBA" id="ARBA00022908"/>
    </source>
</evidence>
<keyword evidence="2 9" id="KW-0963">Cytoplasm</keyword>
<evidence type="ECO:0000313" key="12">
    <source>
        <dbReference type="Proteomes" id="UP000249886"/>
    </source>
</evidence>
<feature type="compositionally biased region" description="Low complexity" evidence="10">
    <location>
        <begin position="17"/>
        <end position="32"/>
    </location>
</feature>
<dbReference type="InterPro" id="IPR010998">
    <property type="entry name" value="Integrase_recombinase_N"/>
</dbReference>
<keyword evidence="8 9" id="KW-0131">Cell cycle</keyword>
<dbReference type="GO" id="GO:0003677">
    <property type="term" value="F:DNA binding"/>
    <property type="evidence" value="ECO:0007669"/>
    <property type="project" value="UniProtKB-UniRule"/>
</dbReference>
<dbReference type="Gene3D" id="1.10.150.130">
    <property type="match status" value="1"/>
</dbReference>
<feature type="compositionally biased region" description="Basic and acidic residues" evidence="10">
    <location>
        <begin position="1"/>
        <end position="10"/>
    </location>
</feature>
<keyword evidence="7 9" id="KW-0233">DNA recombination</keyword>
<dbReference type="GO" id="GO:0005737">
    <property type="term" value="C:cytoplasm"/>
    <property type="evidence" value="ECO:0007669"/>
    <property type="project" value="UniProtKB-SubCell"/>
</dbReference>
<dbReference type="SUPFAM" id="SSF56349">
    <property type="entry name" value="DNA breaking-rejoining enzymes"/>
    <property type="match status" value="1"/>
</dbReference>
<evidence type="ECO:0000256" key="1">
    <source>
        <dbReference type="ARBA" id="ARBA00004496"/>
    </source>
</evidence>
<evidence type="ECO:0000256" key="3">
    <source>
        <dbReference type="ARBA" id="ARBA00022618"/>
    </source>
</evidence>
<evidence type="ECO:0000256" key="4">
    <source>
        <dbReference type="ARBA" id="ARBA00022829"/>
    </source>
</evidence>
<organism evidence="11 12">
    <name type="scientific">Corynebacterium matruchotii</name>
    <dbReference type="NCBI Taxonomy" id="43768"/>
    <lineage>
        <taxon>Bacteria</taxon>
        <taxon>Bacillati</taxon>
        <taxon>Actinomycetota</taxon>
        <taxon>Actinomycetes</taxon>
        <taxon>Mycobacteriales</taxon>
        <taxon>Corynebacteriaceae</taxon>
        <taxon>Corynebacterium</taxon>
    </lineage>
</organism>
<sequence>MGESDTKTEQPHTGAPFSSFPTQSQATSAAASEPVASTQLQEAIADFAEHLHLVVGRSPATVAGYRSDLIDFCRHAHTFEDFTLVNLRAWLGAAVDAGKSRATIARRAAAARSFSSWCERQGYLDTNVAARLAVPKSGRSLPTVVTPTAAETLMVSSQATTEPEYLRDTAMLELLYATGIRVSELCGIDLADVNYSRNTVKVTGKGNKQRVVPFGDPAASALKAWRDHGRPHLLNPKKPAHNALFLGARGGRIDPRMVRTVVARAGEQLGVDGLGPHSLRHSAATHMLDGGADLRVVQELLGHSSLQTTQIYTHVSTTRLKQAYNQAHPRA</sequence>
<feature type="active site" evidence="9">
    <location>
        <position position="303"/>
    </location>
</feature>